<proteinExistence type="predicted"/>
<sequence length="87" mass="10170">MSGVPSPPAVMSEHAQEMLKKLNRFVEEVVKPGEVQYREQHSMGKNRWACPPVMEAMKAEAKKRELWNLFVPRKFKESMWPLAFCIH</sequence>
<evidence type="ECO:0000313" key="4">
    <source>
        <dbReference type="Proteomes" id="UP000574390"/>
    </source>
</evidence>
<dbReference type="InterPro" id="IPR037069">
    <property type="entry name" value="AcylCoA_DH/ox_N_sf"/>
</dbReference>
<dbReference type="GO" id="GO:0016627">
    <property type="term" value="F:oxidoreductase activity, acting on the CH-CH group of donors"/>
    <property type="evidence" value="ECO:0007669"/>
    <property type="project" value="InterPro"/>
</dbReference>
<gene>
    <name evidence="2" type="primary">ACAD10_3</name>
    <name evidence="1" type="synonym">ACAD10_2</name>
    <name evidence="2" type="ORF">FOZ62_022212</name>
    <name evidence="1" type="ORF">FOZ63_023276</name>
</gene>
<reference evidence="3 4" key="1">
    <citation type="submission" date="2020-04" db="EMBL/GenBank/DDBJ databases">
        <title>Perkinsus olseni comparative genomics.</title>
        <authorList>
            <person name="Bogema D.R."/>
        </authorList>
    </citation>
    <scope>NUCLEOTIDE SEQUENCE [LARGE SCALE GENOMIC DNA]</scope>
    <source>
        <strain evidence="2">ATCC PRA-205</strain>
        <strain evidence="1 3">ATCC PRA-207</strain>
    </source>
</reference>
<dbReference type="Gene3D" id="1.10.540.10">
    <property type="entry name" value="Acyl-CoA dehydrogenase/oxidase, N-terminal domain"/>
    <property type="match status" value="1"/>
</dbReference>
<evidence type="ECO:0000313" key="3">
    <source>
        <dbReference type="Proteomes" id="UP000553632"/>
    </source>
</evidence>
<accession>A0A7J6R394</accession>
<keyword evidence="3" id="KW-1185">Reference proteome</keyword>
<dbReference type="EMBL" id="JABANO010033763">
    <property type="protein sequence ID" value="KAF4706259.1"/>
    <property type="molecule type" value="Genomic_DNA"/>
</dbReference>
<organism evidence="2 4">
    <name type="scientific">Perkinsus olseni</name>
    <name type="common">Perkinsus atlanticus</name>
    <dbReference type="NCBI Taxonomy" id="32597"/>
    <lineage>
        <taxon>Eukaryota</taxon>
        <taxon>Sar</taxon>
        <taxon>Alveolata</taxon>
        <taxon>Perkinsozoa</taxon>
        <taxon>Perkinsea</taxon>
        <taxon>Perkinsida</taxon>
        <taxon>Perkinsidae</taxon>
        <taxon>Perkinsus</taxon>
    </lineage>
</organism>
<name>A0A7J6R394_PEROL</name>
<evidence type="ECO:0000313" key="2">
    <source>
        <dbReference type="EMBL" id="KAF4715067.1"/>
    </source>
</evidence>
<dbReference type="EMBL" id="JABANM010025131">
    <property type="protein sequence ID" value="KAF4715067.1"/>
    <property type="molecule type" value="Genomic_DNA"/>
</dbReference>
<comment type="caution">
    <text evidence="2">The sequence shown here is derived from an EMBL/GenBank/DDBJ whole genome shotgun (WGS) entry which is preliminary data.</text>
</comment>
<dbReference type="Proteomes" id="UP000574390">
    <property type="component" value="Unassembled WGS sequence"/>
</dbReference>
<protein>
    <submittedName>
        <fullName evidence="2">Acyl-CoA dehydrogenase member 10</fullName>
    </submittedName>
</protein>
<dbReference type="AlphaFoldDB" id="A0A7J6R394"/>
<evidence type="ECO:0000313" key="1">
    <source>
        <dbReference type="EMBL" id="KAF4706259.1"/>
    </source>
</evidence>
<dbReference type="GO" id="GO:0050660">
    <property type="term" value="F:flavin adenine dinucleotide binding"/>
    <property type="evidence" value="ECO:0007669"/>
    <property type="project" value="InterPro"/>
</dbReference>
<dbReference type="Proteomes" id="UP000553632">
    <property type="component" value="Unassembled WGS sequence"/>
</dbReference>